<evidence type="ECO:0000313" key="2">
    <source>
        <dbReference type="EMBL" id="OIR16523.1"/>
    </source>
</evidence>
<name>A0A1J5T8T2_9ARCH</name>
<proteinExistence type="predicted"/>
<gene>
    <name evidence="2" type="ORF">BD935_02975</name>
</gene>
<dbReference type="PANTHER" id="PTHR43667:SF2">
    <property type="entry name" value="FATTY ACID C-METHYL TRANSFERASE"/>
    <property type="match status" value="1"/>
</dbReference>
<dbReference type="STRING" id="1888995.BD935_02975"/>
<evidence type="ECO:0000313" key="3">
    <source>
        <dbReference type="Proteomes" id="UP000183080"/>
    </source>
</evidence>
<comment type="caution">
    <text evidence="2">The sequence shown here is derived from an EMBL/GenBank/DDBJ whole genome shotgun (WGS) entry which is preliminary data.</text>
</comment>
<dbReference type="EMBL" id="MIZA01000024">
    <property type="protein sequence ID" value="OIR16523.1"/>
    <property type="molecule type" value="Genomic_DNA"/>
</dbReference>
<feature type="domain" description="Methyltransferase" evidence="1">
    <location>
        <begin position="59"/>
        <end position="151"/>
    </location>
</feature>
<dbReference type="Gene3D" id="3.40.50.150">
    <property type="entry name" value="Vaccinia Virus protein VP39"/>
    <property type="match status" value="1"/>
</dbReference>
<dbReference type="Pfam" id="PF13649">
    <property type="entry name" value="Methyltransf_25"/>
    <property type="match status" value="1"/>
</dbReference>
<reference evidence="2 3" key="1">
    <citation type="submission" date="2016-08" db="EMBL/GenBank/DDBJ databases">
        <title>New Insights into Marine Group III Euryarchaeota, from dark to light.</title>
        <authorList>
            <person name="Haro-Moreno J.M."/>
            <person name="Rodriguez-Valera F."/>
            <person name="Lopez-Garcia P."/>
            <person name="Moreira D."/>
            <person name="Martin-Cuadrado A.B."/>
        </authorList>
    </citation>
    <scope>NUCLEOTIDE SEQUENCE [LARGE SCALE GENOMIC DNA]</scope>
    <source>
        <strain evidence="2">CG-Epi1</strain>
    </source>
</reference>
<dbReference type="InterPro" id="IPR050723">
    <property type="entry name" value="CFA/CMAS"/>
</dbReference>
<sequence length="215" mass="25038">MFQSLKNFFHIKIVMNLYSLRNYFTNNGAVWLRLTGSDLEKMVSKIIDYNRLDLDNKNVLDLGCGTGTMLQYAVENHQCNAFGVDLIRLNIHQAKKKVPSGNFYRGDILLYLNDLNEKFDLVILYGVIGCFTISDQKMIIDKILASLNPGGILWIGANLYEDFNYKFQTYPVPRDFYNVYKESEKFIFDEVKEEKLFGKHKYEPEQTSVMITHQP</sequence>
<evidence type="ECO:0000259" key="1">
    <source>
        <dbReference type="Pfam" id="PF13649"/>
    </source>
</evidence>
<organism evidence="2 3">
    <name type="scientific">Marine Group III euryarchaeote CG-Epi1</name>
    <dbReference type="NCBI Taxonomy" id="1888995"/>
    <lineage>
        <taxon>Archaea</taxon>
        <taxon>Methanobacteriati</taxon>
        <taxon>Thermoplasmatota</taxon>
        <taxon>Thermoplasmata</taxon>
        <taxon>Candidatus Thermoprofundales</taxon>
    </lineage>
</organism>
<dbReference type="PANTHER" id="PTHR43667">
    <property type="entry name" value="CYCLOPROPANE-FATTY-ACYL-PHOSPHOLIPID SYNTHASE"/>
    <property type="match status" value="1"/>
</dbReference>
<dbReference type="Proteomes" id="UP000183080">
    <property type="component" value="Unassembled WGS sequence"/>
</dbReference>
<accession>A0A1J5T8T2</accession>
<dbReference type="InterPro" id="IPR041698">
    <property type="entry name" value="Methyltransf_25"/>
</dbReference>
<protein>
    <recommendedName>
        <fullName evidence="1">Methyltransferase domain-containing protein</fullName>
    </recommendedName>
</protein>
<dbReference type="InterPro" id="IPR029063">
    <property type="entry name" value="SAM-dependent_MTases_sf"/>
</dbReference>
<dbReference type="SUPFAM" id="SSF53335">
    <property type="entry name" value="S-adenosyl-L-methionine-dependent methyltransferases"/>
    <property type="match status" value="1"/>
</dbReference>
<dbReference type="CDD" id="cd02440">
    <property type="entry name" value="AdoMet_MTases"/>
    <property type="match status" value="1"/>
</dbReference>
<dbReference type="AlphaFoldDB" id="A0A1J5T8T2"/>